<reference evidence="2" key="1">
    <citation type="journal article" date="2019" name="Curr. Biol.">
        <title>Genome Sequence of Striga asiatica Provides Insight into the Evolution of Plant Parasitism.</title>
        <authorList>
            <person name="Yoshida S."/>
            <person name="Kim S."/>
            <person name="Wafula E.K."/>
            <person name="Tanskanen J."/>
            <person name="Kim Y.M."/>
            <person name="Honaas L."/>
            <person name="Yang Z."/>
            <person name="Spallek T."/>
            <person name="Conn C.E."/>
            <person name="Ichihashi Y."/>
            <person name="Cheong K."/>
            <person name="Cui S."/>
            <person name="Der J.P."/>
            <person name="Gundlach H."/>
            <person name="Jiao Y."/>
            <person name="Hori C."/>
            <person name="Ishida J.K."/>
            <person name="Kasahara H."/>
            <person name="Kiba T."/>
            <person name="Kim M.S."/>
            <person name="Koo N."/>
            <person name="Laohavisit A."/>
            <person name="Lee Y.H."/>
            <person name="Lumba S."/>
            <person name="McCourt P."/>
            <person name="Mortimer J.C."/>
            <person name="Mutuku J.M."/>
            <person name="Nomura T."/>
            <person name="Sasaki-Sekimoto Y."/>
            <person name="Seto Y."/>
            <person name="Wang Y."/>
            <person name="Wakatake T."/>
            <person name="Sakakibara H."/>
            <person name="Demura T."/>
            <person name="Yamaguchi S."/>
            <person name="Yoneyama K."/>
            <person name="Manabe R.I."/>
            <person name="Nelson D.C."/>
            <person name="Schulman A.H."/>
            <person name="Timko M.P."/>
            <person name="dePamphilis C.W."/>
            <person name="Choi D."/>
            <person name="Shirasu K."/>
        </authorList>
    </citation>
    <scope>NUCLEOTIDE SEQUENCE [LARGE SCALE GENOMIC DNA]</scope>
    <source>
        <strain evidence="2">cv. UVA1</strain>
    </source>
</reference>
<protein>
    <submittedName>
        <fullName evidence="1">Early-responsive to dehydration stress protein</fullName>
    </submittedName>
</protein>
<dbReference type="EMBL" id="BKCP01007070">
    <property type="protein sequence ID" value="GER44746.1"/>
    <property type="molecule type" value="Genomic_DNA"/>
</dbReference>
<evidence type="ECO:0000313" key="1">
    <source>
        <dbReference type="EMBL" id="GER44746.1"/>
    </source>
</evidence>
<name>A0A5A7QIH7_STRAF</name>
<proteinExistence type="predicted"/>
<accession>A0A5A7QIH7</accession>
<dbReference type="AlphaFoldDB" id="A0A5A7QIH7"/>
<evidence type="ECO:0000313" key="2">
    <source>
        <dbReference type="Proteomes" id="UP000325081"/>
    </source>
</evidence>
<sequence length="117" mass="13172">MFGVGGLQVIVSRRAPAIMRRWLWSRKAFNFDLHSSSRLGAGLGGVPKWRLLARVMWVRGLQGGLGVELIASLQGLYRWWPLGRSLIRLDGFQCRGLSWILNRVLQMRSALGGKRGL</sequence>
<dbReference type="Proteomes" id="UP000325081">
    <property type="component" value="Unassembled WGS sequence"/>
</dbReference>
<organism evidence="1 2">
    <name type="scientific">Striga asiatica</name>
    <name type="common">Asiatic witchweed</name>
    <name type="synonym">Buchnera asiatica</name>
    <dbReference type="NCBI Taxonomy" id="4170"/>
    <lineage>
        <taxon>Eukaryota</taxon>
        <taxon>Viridiplantae</taxon>
        <taxon>Streptophyta</taxon>
        <taxon>Embryophyta</taxon>
        <taxon>Tracheophyta</taxon>
        <taxon>Spermatophyta</taxon>
        <taxon>Magnoliopsida</taxon>
        <taxon>eudicotyledons</taxon>
        <taxon>Gunneridae</taxon>
        <taxon>Pentapetalae</taxon>
        <taxon>asterids</taxon>
        <taxon>lamiids</taxon>
        <taxon>Lamiales</taxon>
        <taxon>Orobanchaceae</taxon>
        <taxon>Buchnereae</taxon>
        <taxon>Striga</taxon>
    </lineage>
</organism>
<keyword evidence="2" id="KW-1185">Reference proteome</keyword>
<comment type="caution">
    <text evidence="1">The sequence shown here is derived from an EMBL/GenBank/DDBJ whole genome shotgun (WGS) entry which is preliminary data.</text>
</comment>
<gene>
    <name evidence="1" type="ORF">STAS_21654</name>
</gene>